<dbReference type="Pfam" id="PF01915">
    <property type="entry name" value="Glyco_hydro_3_C"/>
    <property type="match status" value="1"/>
</dbReference>
<dbReference type="Pfam" id="PF00933">
    <property type="entry name" value="Glyco_hydro_3"/>
    <property type="match status" value="1"/>
</dbReference>
<dbReference type="FunFam" id="2.60.40.10:FF:000495">
    <property type="entry name" value="Periplasmic beta-glucosidase"/>
    <property type="match status" value="1"/>
</dbReference>
<dbReference type="Pfam" id="PF07691">
    <property type="entry name" value="PA14"/>
    <property type="match status" value="1"/>
</dbReference>
<dbReference type="Gene3D" id="3.40.50.1700">
    <property type="entry name" value="Glycoside hydrolase family 3 C-terminal domain"/>
    <property type="match status" value="1"/>
</dbReference>
<dbReference type="Pfam" id="PF14310">
    <property type="entry name" value="Fn3-like"/>
    <property type="match status" value="1"/>
</dbReference>
<dbReference type="RefSeq" id="XP_022457441.1">
    <property type="nucleotide sequence ID" value="XM_022603572.1"/>
</dbReference>
<accession>W6MGV7</accession>
<name>W6MGV7_9ASCO</name>
<dbReference type="PROSITE" id="PS51820">
    <property type="entry name" value="PA14"/>
    <property type="match status" value="1"/>
</dbReference>
<dbReference type="InterPro" id="IPR001764">
    <property type="entry name" value="Glyco_hydro_3_N"/>
</dbReference>
<dbReference type="EC" id="3.2.1.21" evidence="3"/>
<dbReference type="EMBL" id="HG793126">
    <property type="protein sequence ID" value="CDK25429.1"/>
    <property type="molecule type" value="Genomic_DNA"/>
</dbReference>
<dbReference type="InterPro" id="IPR036962">
    <property type="entry name" value="Glyco_hydro_3_N_sf"/>
</dbReference>
<dbReference type="Gene3D" id="2.60.40.10">
    <property type="entry name" value="Immunoglobulins"/>
    <property type="match status" value="1"/>
</dbReference>
<dbReference type="SMART" id="SM01217">
    <property type="entry name" value="Fn3_like"/>
    <property type="match status" value="1"/>
</dbReference>
<dbReference type="InterPro" id="IPR036881">
    <property type="entry name" value="Glyco_hydro_3_C_sf"/>
</dbReference>
<evidence type="ECO:0000313" key="8">
    <source>
        <dbReference type="Proteomes" id="UP000019384"/>
    </source>
</evidence>
<dbReference type="InterPro" id="IPR050288">
    <property type="entry name" value="Cellulose_deg_GH3"/>
</dbReference>
<dbReference type="InterPro" id="IPR037524">
    <property type="entry name" value="PA14/GLEYA"/>
</dbReference>
<comment type="similarity">
    <text evidence="2">Belongs to the glycosyl hydrolase 3 family.</text>
</comment>
<dbReference type="STRING" id="1382522.W6MGV7"/>
<evidence type="ECO:0000313" key="7">
    <source>
        <dbReference type="EMBL" id="CDK25429.1"/>
    </source>
</evidence>
<dbReference type="Gene3D" id="2.60.120.260">
    <property type="entry name" value="Galactose-binding domain-like"/>
    <property type="match status" value="1"/>
</dbReference>
<feature type="domain" description="PA14" evidence="6">
    <location>
        <begin position="400"/>
        <end position="555"/>
    </location>
</feature>
<sequence>MTFTKAFDVEEVLEQLTLREKIALVSGLDTWHSVPIPRLGVPSIRVSDGPNGVRGTKFFNGVPTACIPSGTGLGATWDQELLNYSGRMMADQARAKGAHVLMGPTINMARSPLAGRSFECLSEDPFLTGLLSANYVRGVQDGKIGTCPKHMVCNDKEDDRMTLNVVVSERAMREIYLTPFMLTEKYAKPWGYMTSYSKLNGKHCSENSHLLQDIVRGEWGFDGFFVSDWFGVVSCADSLNAGLDWEMPGPSIWRGKLLEFSVFHKTVHEETLNDAARNMLNLVNKCIGTGVPENAFEGEHDTPDVREWMEKLASDQVVLLKNKNKILPFRKDKKVLVIGEGGKVPTYCSGGCTMVEPYYTVSPYDAIETKIGAGNVKYTLGAPLSKAYPSVAFFSPKFPDVKDPITFSVYDDARTIPDRVAIKTEAVSTVDAILGDFDPALLRDKEMLYAKFLSEIVVPESGYYSFSLQVSGQAKIFIDDEPVLINDLEHKTSSAFGLDAPEVFKDVYFESGKTYTFELDFESTPGKSSFITGYGSVTCGMTKTHDAEKCIAEAAALAKDFDQVVLLTGLNKDYEVEGIDRKHMGLPPFQDKLVEEVLKANANTVVVIESGTPVTMPWVDSVDTLLHSAYAGSETGTGIANVLFGDVNPNAKLPMTYPKKMEDSGSHPFFEVSNGNLVYGDDIFVGYRYFEKKKIEPLFPFGYGLSYTTFELSGLELRDSADGNDLVVSIKVSNTGSIAGAEVVQLYVSFKSSLVDRAEKELKGFAKVFLEPGQTKEATIIVEKKLATSFFNERLNKWTSEQGTYTAWVGTSSVDPNALLGRFTTLKTVHWSGL</sequence>
<protein>
    <recommendedName>
        <fullName evidence="3">beta-glucosidase</fullName>
        <ecNumber evidence="3">3.2.1.21</ecNumber>
    </recommendedName>
</protein>
<dbReference type="Gene3D" id="3.20.20.300">
    <property type="entry name" value="Glycoside hydrolase, family 3, N-terminal domain"/>
    <property type="match status" value="1"/>
</dbReference>
<dbReference type="GO" id="GO:0008422">
    <property type="term" value="F:beta-glucosidase activity"/>
    <property type="evidence" value="ECO:0007669"/>
    <property type="project" value="UniProtKB-EC"/>
</dbReference>
<comment type="catalytic activity">
    <reaction evidence="1">
        <text>Hydrolysis of terminal, non-reducing beta-D-glucosyl residues with release of beta-D-glucose.</text>
        <dbReference type="EC" id="3.2.1.21"/>
    </reaction>
</comment>
<keyword evidence="5" id="KW-0326">Glycosidase</keyword>
<dbReference type="SUPFAM" id="SSF51445">
    <property type="entry name" value="(Trans)glycosidases"/>
    <property type="match status" value="1"/>
</dbReference>
<gene>
    <name evidence="7" type="ORF">KUCA_T00001399001</name>
</gene>
<dbReference type="PANTHER" id="PTHR42715:SF27">
    <property type="entry name" value="BETA-GLUCOSIDASE-RELATED"/>
    <property type="match status" value="1"/>
</dbReference>
<evidence type="ECO:0000256" key="3">
    <source>
        <dbReference type="ARBA" id="ARBA00012744"/>
    </source>
</evidence>
<dbReference type="InterPro" id="IPR026891">
    <property type="entry name" value="Fn3-like"/>
</dbReference>
<dbReference type="HOGENOM" id="CLU_004542_4_0_1"/>
<dbReference type="SUPFAM" id="SSF52279">
    <property type="entry name" value="Beta-D-glucan exohydrolase, C-terminal domain"/>
    <property type="match status" value="1"/>
</dbReference>
<reference evidence="7" key="1">
    <citation type="submission" date="2013-12" db="EMBL/GenBank/DDBJ databases">
        <authorList>
            <person name="Genoscope - CEA"/>
        </authorList>
    </citation>
    <scope>NUCLEOTIDE SEQUENCE</scope>
    <source>
        <strain evidence="7">CBS 1993</strain>
    </source>
</reference>
<evidence type="ECO:0000256" key="2">
    <source>
        <dbReference type="ARBA" id="ARBA00005336"/>
    </source>
</evidence>
<evidence type="ECO:0000256" key="4">
    <source>
        <dbReference type="ARBA" id="ARBA00022801"/>
    </source>
</evidence>
<dbReference type="Proteomes" id="UP000019384">
    <property type="component" value="Unassembled WGS sequence"/>
</dbReference>
<reference evidence="7" key="2">
    <citation type="submission" date="2014-02" db="EMBL/GenBank/DDBJ databases">
        <title>Complete DNA sequence of /Kuraishia capsulata/ illustrates novel genomic features among budding yeasts (/Saccharomycotina/).</title>
        <authorList>
            <person name="Morales L."/>
            <person name="Noel B."/>
            <person name="Porcel B."/>
            <person name="Marcet-Houben M."/>
            <person name="Hullo M-F."/>
            <person name="Sacerdot C."/>
            <person name="Tekaia F."/>
            <person name="Leh-Louis V."/>
            <person name="Despons L."/>
            <person name="Khanna V."/>
            <person name="Aury J-M."/>
            <person name="Barbe V."/>
            <person name="Couloux A."/>
            <person name="Labadie K."/>
            <person name="Pelletier E."/>
            <person name="Souciet J-L."/>
            <person name="Boekhout T."/>
            <person name="Gabaldon T."/>
            <person name="Wincker P."/>
            <person name="Dujon B."/>
        </authorList>
    </citation>
    <scope>NUCLEOTIDE SEQUENCE</scope>
    <source>
        <strain evidence="7">CBS 1993</strain>
    </source>
</reference>
<dbReference type="GO" id="GO:0009251">
    <property type="term" value="P:glucan catabolic process"/>
    <property type="evidence" value="ECO:0007669"/>
    <property type="project" value="TreeGrafter"/>
</dbReference>
<dbReference type="GeneID" id="34518829"/>
<organism evidence="7 8">
    <name type="scientific">Kuraishia capsulata CBS 1993</name>
    <dbReference type="NCBI Taxonomy" id="1382522"/>
    <lineage>
        <taxon>Eukaryota</taxon>
        <taxon>Fungi</taxon>
        <taxon>Dikarya</taxon>
        <taxon>Ascomycota</taxon>
        <taxon>Saccharomycotina</taxon>
        <taxon>Pichiomycetes</taxon>
        <taxon>Pichiales</taxon>
        <taxon>Pichiaceae</taxon>
        <taxon>Kuraishia</taxon>
    </lineage>
</organism>
<proteinExistence type="inferred from homology"/>
<keyword evidence="8" id="KW-1185">Reference proteome</keyword>
<dbReference type="InterPro" id="IPR002772">
    <property type="entry name" value="Glyco_hydro_3_C"/>
</dbReference>
<evidence type="ECO:0000256" key="5">
    <source>
        <dbReference type="ARBA" id="ARBA00023295"/>
    </source>
</evidence>
<dbReference type="PANTHER" id="PTHR42715">
    <property type="entry name" value="BETA-GLUCOSIDASE"/>
    <property type="match status" value="1"/>
</dbReference>
<evidence type="ECO:0000256" key="1">
    <source>
        <dbReference type="ARBA" id="ARBA00000448"/>
    </source>
</evidence>
<dbReference type="OrthoDB" id="47059at2759"/>
<dbReference type="AlphaFoldDB" id="W6MGV7"/>
<keyword evidence="4" id="KW-0378">Hydrolase</keyword>
<dbReference type="InterPro" id="IPR011658">
    <property type="entry name" value="PA14_dom"/>
</dbReference>
<dbReference type="PRINTS" id="PR00133">
    <property type="entry name" value="GLHYDRLASE3"/>
</dbReference>
<evidence type="ECO:0000259" key="6">
    <source>
        <dbReference type="PROSITE" id="PS51820"/>
    </source>
</evidence>
<dbReference type="InterPro" id="IPR013783">
    <property type="entry name" value="Ig-like_fold"/>
</dbReference>
<dbReference type="InterPro" id="IPR017853">
    <property type="entry name" value="GH"/>
</dbReference>